<protein>
    <recommendedName>
        <fullName evidence="4">DUF2191 domain-containing protein</fullName>
    </recommendedName>
</protein>
<dbReference type="Pfam" id="PF09957">
    <property type="entry name" value="VapB_antitoxin"/>
    <property type="match status" value="1"/>
</dbReference>
<dbReference type="HOGENOM" id="CLU_186850_0_0_7"/>
<feature type="compositionally biased region" description="Basic and acidic residues" evidence="1">
    <location>
        <begin position="41"/>
        <end position="54"/>
    </location>
</feature>
<keyword evidence="3" id="KW-1185">Reference proteome</keyword>
<feature type="region of interest" description="Disordered" evidence="1">
    <location>
        <begin position="41"/>
        <end position="60"/>
    </location>
</feature>
<dbReference type="AlphaFoldDB" id="I4C1C2"/>
<accession>I4C1C2</accession>
<evidence type="ECO:0008006" key="4">
    <source>
        <dbReference type="Google" id="ProtNLM"/>
    </source>
</evidence>
<organism evidence="2 3">
    <name type="scientific">Desulfomonile tiedjei (strain ATCC 49306 / DSM 6799 / DCB-1)</name>
    <dbReference type="NCBI Taxonomy" id="706587"/>
    <lineage>
        <taxon>Bacteria</taxon>
        <taxon>Pseudomonadati</taxon>
        <taxon>Thermodesulfobacteriota</taxon>
        <taxon>Desulfomonilia</taxon>
        <taxon>Desulfomonilales</taxon>
        <taxon>Desulfomonilaceae</taxon>
        <taxon>Desulfomonile</taxon>
    </lineage>
</organism>
<name>I4C1C2_DESTA</name>
<dbReference type="EMBL" id="CP003360">
    <property type="protein sequence ID" value="AFM23363.1"/>
    <property type="molecule type" value="Genomic_DNA"/>
</dbReference>
<evidence type="ECO:0000313" key="2">
    <source>
        <dbReference type="EMBL" id="AFM23363.1"/>
    </source>
</evidence>
<dbReference type="RefSeq" id="WP_014808519.1">
    <property type="nucleotide sequence ID" value="NC_018025.1"/>
</dbReference>
<evidence type="ECO:0000313" key="3">
    <source>
        <dbReference type="Proteomes" id="UP000006055"/>
    </source>
</evidence>
<dbReference type="STRING" id="706587.Desti_0637"/>
<dbReference type="Proteomes" id="UP000006055">
    <property type="component" value="Chromosome"/>
</dbReference>
<dbReference type="KEGG" id="dti:Desti_0637"/>
<sequence length="81" mass="9059">MRTTLSIDDDVLDRARAIAAKLHRPFRTIVNEALRAGLDHVEEPAKQRPYKTEPHAMGLRSGRNLDNIQELLAGIEGEGSR</sequence>
<gene>
    <name evidence="2" type="ordered locus">Desti_0637</name>
</gene>
<dbReference type="OrthoDB" id="5520200at2"/>
<evidence type="ECO:0000256" key="1">
    <source>
        <dbReference type="SAM" id="MobiDB-lite"/>
    </source>
</evidence>
<reference evidence="3" key="1">
    <citation type="submission" date="2012-06" db="EMBL/GenBank/DDBJ databases">
        <title>Complete sequence of chromosome of Desulfomonile tiedjei DSM 6799.</title>
        <authorList>
            <person name="Lucas S."/>
            <person name="Copeland A."/>
            <person name="Lapidus A."/>
            <person name="Glavina del Rio T."/>
            <person name="Dalin E."/>
            <person name="Tice H."/>
            <person name="Bruce D."/>
            <person name="Goodwin L."/>
            <person name="Pitluck S."/>
            <person name="Peters L."/>
            <person name="Ovchinnikova G."/>
            <person name="Zeytun A."/>
            <person name="Lu M."/>
            <person name="Kyrpides N."/>
            <person name="Mavromatis K."/>
            <person name="Ivanova N."/>
            <person name="Brettin T."/>
            <person name="Detter J.C."/>
            <person name="Han C."/>
            <person name="Larimer F."/>
            <person name="Land M."/>
            <person name="Hauser L."/>
            <person name="Markowitz V."/>
            <person name="Cheng J.-F."/>
            <person name="Hugenholtz P."/>
            <person name="Woyke T."/>
            <person name="Wu D."/>
            <person name="Spring S."/>
            <person name="Schroeder M."/>
            <person name="Brambilla E."/>
            <person name="Klenk H.-P."/>
            <person name="Eisen J.A."/>
        </authorList>
    </citation>
    <scope>NUCLEOTIDE SEQUENCE [LARGE SCALE GENOMIC DNA]</scope>
    <source>
        <strain evidence="3">ATCC 49306 / DSM 6799 / DCB-1</strain>
    </source>
</reference>
<dbReference type="eggNOG" id="ENOG5033HGU">
    <property type="taxonomic scope" value="Bacteria"/>
</dbReference>
<dbReference type="InterPro" id="IPR019239">
    <property type="entry name" value="VapB_antitoxin"/>
</dbReference>
<proteinExistence type="predicted"/>